<accession>A0A6G0ZCS4</accession>
<proteinExistence type="inferred from homology"/>
<dbReference type="AlphaFoldDB" id="A0A6G0ZCS4"/>
<dbReference type="Proteomes" id="UP000478052">
    <property type="component" value="Unassembled WGS sequence"/>
</dbReference>
<dbReference type="InterPro" id="IPR036396">
    <property type="entry name" value="Cyt_P450_sf"/>
</dbReference>
<dbReference type="PROSITE" id="PS00086">
    <property type="entry name" value="CYTOCHROME_P450"/>
    <property type="match status" value="2"/>
</dbReference>
<dbReference type="OrthoDB" id="1470350at2759"/>
<evidence type="ECO:0000256" key="12">
    <source>
        <dbReference type="ARBA" id="ARBA00023033"/>
    </source>
</evidence>
<dbReference type="FunFam" id="1.10.630.10:FF:000035">
    <property type="entry name" value="CYtochrome P450 family"/>
    <property type="match status" value="2"/>
</dbReference>
<dbReference type="EMBL" id="VUJU01000710">
    <property type="protein sequence ID" value="KAF0768751.1"/>
    <property type="molecule type" value="Genomic_DNA"/>
</dbReference>
<keyword evidence="6 14" id="KW-0349">Heme</keyword>
<dbReference type="GO" id="GO:0005506">
    <property type="term" value="F:iron ion binding"/>
    <property type="evidence" value="ECO:0007669"/>
    <property type="project" value="InterPro"/>
</dbReference>
<sequence>ILLSSTQYIKKGPEYEMLKPWLNEGLLLSSGQKWHNRRKLLTNTFHFKTLGMYNLSINKHSRKLVDKLLKASTNGNKEISIFEYITLCSLDMICETIMGTEMNAQEGKSVEYVHSIKCACKLVIERVFKVWLWNDLIYRISKSGQRFFKSTKVLHEFTDNVIKNKRASLNKTIIEKVQSDSTFEKPQKKSFLDILLNVLDENPDQMNDKDIREEVDTFLFEGHDTSSISMTMTLVLLGIYQDVQDRARDELFDIFGDSERDATMEDLNSMQYLEAVIKESLRLYPSVPGFSRELEKPLSINNYTLPPKTTVIVYPYVLHRNEDIYPNAEEFMPERFLEEENKEKFHFGYLPFSAGARNCIGQKYAMNQMKTVISTILRNMKFKSLGNKDDIQLFSEVSTQSDRYTINFERLTSAIREMIELNVYSAVLMPLAGLILYAVWSRLRMPLEYRQISSHVPSVTKTFWSEMLFSWKLAMLKPKDILPFLTDLIRTIGPVVHFNLSGRSYVLLNDPDDLKILLSSTQYIKKGPEYDMLKPWLNEGLLLSSGQKWQNRRKLLTNTFHFKTLDMYNPSLNRHSRILIDKLLNASANGNREISIPEYITLCSLDMICETIMGTEMNAQEGKSTEYVHSIKSACKSVIERIFKFWLWNDLVYKMSESGQSFFKSIKVLHAFTDNVIKSKRPSLNNSGLEKVQSDSKFEKTKKKSFLDLLLNVLNDTPDQMNDKDIREEVDTFLFEGHDTTSIAMTMILVLLGMHSDIQKEARDEIRSIFEYSDRDATMEDLNAMKYLEAVIKESLRMYPSVPAFTRELEKPLQLKNYIIPPLTTITVYPFILHRNEDIYPNPEEFIPERFLEEKNKANFLFGYLPFSAGARNCIGQKYAMNQMKIVVSTILRNAKIETLGCKEDIKISSQLIIRIESLPKMKFYKL</sequence>
<feature type="non-terminal residue" evidence="15">
    <location>
        <position position="1"/>
    </location>
</feature>
<comment type="caution">
    <text evidence="15">The sequence shown here is derived from an EMBL/GenBank/DDBJ whole genome shotgun (WGS) entry which is preliminary data.</text>
</comment>
<dbReference type="InterPro" id="IPR050196">
    <property type="entry name" value="Cytochrome_P450_Monoox"/>
</dbReference>
<dbReference type="GO" id="GO:0005789">
    <property type="term" value="C:endoplasmic reticulum membrane"/>
    <property type="evidence" value="ECO:0007669"/>
    <property type="project" value="UniProtKB-SubCell"/>
</dbReference>
<dbReference type="SUPFAM" id="SSF48264">
    <property type="entry name" value="Cytochrome P450"/>
    <property type="match status" value="2"/>
</dbReference>
<name>A0A6G0ZCS4_APHCR</name>
<evidence type="ECO:0000256" key="11">
    <source>
        <dbReference type="ARBA" id="ARBA00023004"/>
    </source>
</evidence>
<dbReference type="PANTHER" id="PTHR24291:SF189">
    <property type="entry name" value="CYTOCHROME P450 4C3-RELATED"/>
    <property type="match status" value="1"/>
</dbReference>
<comment type="similarity">
    <text evidence="5">Belongs to the cytochrome P450 family.</text>
</comment>
<dbReference type="GO" id="GO:0020037">
    <property type="term" value="F:heme binding"/>
    <property type="evidence" value="ECO:0007669"/>
    <property type="project" value="InterPro"/>
</dbReference>
<dbReference type="PRINTS" id="PR00385">
    <property type="entry name" value="P450"/>
</dbReference>
<reference evidence="15 16" key="1">
    <citation type="submission" date="2019-08" db="EMBL/GenBank/DDBJ databases">
        <title>Whole genome of Aphis craccivora.</title>
        <authorList>
            <person name="Voronova N.V."/>
            <person name="Shulinski R.S."/>
            <person name="Bandarenka Y.V."/>
            <person name="Zhorov D.G."/>
            <person name="Warner D."/>
        </authorList>
    </citation>
    <scope>NUCLEOTIDE SEQUENCE [LARGE SCALE GENOMIC DNA]</scope>
    <source>
        <strain evidence="15">180601</strain>
        <tissue evidence="15">Whole Body</tissue>
    </source>
</reference>
<keyword evidence="12" id="KW-0503">Monooxygenase</keyword>
<evidence type="ECO:0000256" key="14">
    <source>
        <dbReference type="PIRSR" id="PIRSR602403-1"/>
    </source>
</evidence>
<evidence type="ECO:0000313" key="16">
    <source>
        <dbReference type="Proteomes" id="UP000478052"/>
    </source>
</evidence>
<dbReference type="GO" id="GO:0004497">
    <property type="term" value="F:monooxygenase activity"/>
    <property type="evidence" value="ECO:0007669"/>
    <property type="project" value="UniProtKB-KW"/>
</dbReference>
<keyword evidence="8" id="KW-0256">Endoplasmic reticulum</keyword>
<evidence type="ECO:0000256" key="10">
    <source>
        <dbReference type="ARBA" id="ARBA00023002"/>
    </source>
</evidence>
<keyword evidence="16" id="KW-1185">Reference proteome</keyword>
<keyword evidence="10" id="KW-0560">Oxidoreductase</keyword>
<evidence type="ECO:0000256" key="9">
    <source>
        <dbReference type="ARBA" id="ARBA00022848"/>
    </source>
</evidence>
<protein>
    <submittedName>
        <fullName evidence="15">Cytochrome P450 4C1-like</fullName>
    </submittedName>
</protein>
<evidence type="ECO:0000256" key="13">
    <source>
        <dbReference type="ARBA" id="ARBA00023136"/>
    </source>
</evidence>
<evidence type="ECO:0000256" key="2">
    <source>
        <dbReference type="ARBA" id="ARBA00003690"/>
    </source>
</evidence>
<evidence type="ECO:0000256" key="3">
    <source>
        <dbReference type="ARBA" id="ARBA00004174"/>
    </source>
</evidence>
<keyword evidence="13" id="KW-0472">Membrane</keyword>
<evidence type="ECO:0000256" key="7">
    <source>
        <dbReference type="ARBA" id="ARBA00022723"/>
    </source>
</evidence>
<dbReference type="PRINTS" id="PR00465">
    <property type="entry name" value="EP450IV"/>
</dbReference>
<evidence type="ECO:0000256" key="6">
    <source>
        <dbReference type="ARBA" id="ARBA00022617"/>
    </source>
</evidence>
<gene>
    <name evidence="15" type="ORF">FWK35_00003138</name>
</gene>
<organism evidence="15 16">
    <name type="scientific">Aphis craccivora</name>
    <name type="common">Cowpea aphid</name>
    <dbReference type="NCBI Taxonomy" id="307492"/>
    <lineage>
        <taxon>Eukaryota</taxon>
        <taxon>Metazoa</taxon>
        <taxon>Ecdysozoa</taxon>
        <taxon>Arthropoda</taxon>
        <taxon>Hexapoda</taxon>
        <taxon>Insecta</taxon>
        <taxon>Pterygota</taxon>
        <taxon>Neoptera</taxon>
        <taxon>Paraneoptera</taxon>
        <taxon>Hemiptera</taxon>
        <taxon>Sternorrhyncha</taxon>
        <taxon>Aphidomorpha</taxon>
        <taxon>Aphidoidea</taxon>
        <taxon>Aphididae</taxon>
        <taxon>Aphidini</taxon>
        <taxon>Aphis</taxon>
        <taxon>Aphis</taxon>
    </lineage>
</organism>
<dbReference type="Gene3D" id="1.10.630.10">
    <property type="entry name" value="Cytochrome P450"/>
    <property type="match status" value="2"/>
</dbReference>
<evidence type="ECO:0000256" key="4">
    <source>
        <dbReference type="ARBA" id="ARBA00004406"/>
    </source>
</evidence>
<dbReference type="InterPro" id="IPR002403">
    <property type="entry name" value="Cyt_P450_E_grp-IV"/>
</dbReference>
<dbReference type="InterPro" id="IPR017972">
    <property type="entry name" value="Cyt_P450_CS"/>
</dbReference>
<dbReference type="InterPro" id="IPR001128">
    <property type="entry name" value="Cyt_P450"/>
</dbReference>
<evidence type="ECO:0000256" key="8">
    <source>
        <dbReference type="ARBA" id="ARBA00022824"/>
    </source>
</evidence>
<dbReference type="PANTHER" id="PTHR24291">
    <property type="entry name" value="CYTOCHROME P450 FAMILY 4"/>
    <property type="match status" value="1"/>
</dbReference>
<comment type="cofactor">
    <cofactor evidence="1 14">
        <name>heme</name>
        <dbReference type="ChEBI" id="CHEBI:30413"/>
    </cofactor>
</comment>
<dbReference type="Pfam" id="PF00067">
    <property type="entry name" value="p450"/>
    <property type="match status" value="2"/>
</dbReference>
<feature type="binding site" description="axial binding residue" evidence="14">
    <location>
        <position position="359"/>
    </location>
    <ligand>
        <name>heme</name>
        <dbReference type="ChEBI" id="CHEBI:30413"/>
    </ligand>
    <ligandPart>
        <name>Fe</name>
        <dbReference type="ChEBI" id="CHEBI:18248"/>
    </ligandPart>
</feature>
<dbReference type="CDD" id="cd20628">
    <property type="entry name" value="CYP4"/>
    <property type="match status" value="2"/>
</dbReference>
<evidence type="ECO:0000313" key="15">
    <source>
        <dbReference type="EMBL" id="KAF0768751.1"/>
    </source>
</evidence>
<evidence type="ECO:0000256" key="5">
    <source>
        <dbReference type="ARBA" id="ARBA00010617"/>
    </source>
</evidence>
<evidence type="ECO:0000256" key="1">
    <source>
        <dbReference type="ARBA" id="ARBA00001971"/>
    </source>
</evidence>
<dbReference type="GO" id="GO:0016705">
    <property type="term" value="F:oxidoreductase activity, acting on paired donors, with incorporation or reduction of molecular oxygen"/>
    <property type="evidence" value="ECO:0007669"/>
    <property type="project" value="InterPro"/>
</dbReference>
<keyword evidence="9" id="KW-0492">Microsome</keyword>
<comment type="subcellular location">
    <subcellularLocation>
        <location evidence="4">Endoplasmic reticulum membrane</location>
        <topology evidence="4">Peripheral membrane protein</topology>
    </subcellularLocation>
    <subcellularLocation>
        <location evidence="3">Microsome membrane</location>
        <topology evidence="3">Peripheral membrane protein</topology>
    </subcellularLocation>
</comment>
<keyword evidence="11 14" id="KW-0408">Iron</keyword>
<keyword evidence="7 14" id="KW-0479">Metal-binding</keyword>
<comment type="function">
    <text evidence="2">May be involved in the metabolism of insect hormones and in the breakdown of synthetic insecticides.</text>
</comment>